<dbReference type="SMART" id="SM01043">
    <property type="entry name" value="BTAD"/>
    <property type="match status" value="1"/>
</dbReference>
<dbReference type="PANTHER" id="PTHR35807">
    <property type="entry name" value="TRANSCRIPTIONAL REGULATOR REDD-RELATED"/>
    <property type="match status" value="1"/>
</dbReference>
<dbReference type="Proteomes" id="UP001589619">
    <property type="component" value="Unassembled WGS sequence"/>
</dbReference>
<dbReference type="InterPro" id="IPR005158">
    <property type="entry name" value="BTAD"/>
</dbReference>
<comment type="similarity">
    <text evidence="1">Belongs to the AfsR/DnrI/RedD regulatory family.</text>
</comment>
<feature type="domain" description="Response regulatory" evidence="7">
    <location>
        <begin position="2"/>
        <end position="118"/>
    </location>
</feature>
<keyword evidence="9" id="KW-1185">Reference proteome</keyword>
<evidence type="ECO:0000313" key="9">
    <source>
        <dbReference type="Proteomes" id="UP001589619"/>
    </source>
</evidence>
<dbReference type="PROSITE" id="PS50110">
    <property type="entry name" value="RESPONSE_REGULATORY"/>
    <property type="match status" value="1"/>
</dbReference>
<dbReference type="SMART" id="SM00862">
    <property type="entry name" value="Trans_reg_C"/>
    <property type="match status" value="1"/>
</dbReference>
<dbReference type="PANTHER" id="PTHR35807:SF2">
    <property type="entry name" value="TRANSCRIPTIONAL ACTIVATOR DOMAIN"/>
    <property type="match status" value="1"/>
</dbReference>
<dbReference type="SUPFAM" id="SSF46894">
    <property type="entry name" value="C-terminal effector domain of the bipartite response regulators"/>
    <property type="match status" value="1"/>
</dbReference>
<gene>
    <name evidence="8" type="ORF">ACFFNY_18145</name>
</gene>
<dbReference type="Gene3D" id="1.10.10.10">
    <property type="entry name" value="Winged helix-like DNA-binding domain superfamily/Winged helix DNA-binding domain"/>
    <property type="match status" value="1"/>
</dbReference>
<keyword evidence="3" id="KW-0805">Transcription regulation</keyword>
<evidence type="ECO:0000256" key="3">
    <source>
        <dbReference type="ARBA" id="ARBA00023015"/>
    </source>
</evidence>
<proteinExistence type="inferred from homology"/>
<keyword evidence="2" id="KW-0902">Two-component regulatory system</keyword>
<dbReference type="Pfam" id="PF00072">
    <property type="entry name" value="Response_reg"/>
    <property type="match status" value="1"/>
</dbReference>
<dbReference type="SUPFAM" id="SSF48452">
    <property type="entry name" value="TPR-like"/>
    <property type="match status" value="1"/>
</dbReference>
<dbReference type="Pfam" id="PF03704">
    <property type="entry name" value="BTAD"/>
    <property type="match status" value="1"/>
</dbReference>
<name>A0ABV5VZ56_9BACL</name>
<dbReference type="Gene3D" id="3.40.50.2300">
    <property type="match status" value="1"/>
</dbReference>
<dbReference type="InterPro" id="IPR016032">
    <property type="entry name" value="Sig_transdc_resp-reg_C-effctor"/>
</dbReference>
<feature type="modified residue" description="4-aspartylphosphate" evidence="6">
    <location>
        <position position="55"/>
    </location>
</feature>
<keyword evidence="4" id="KW-0238">DNA-binding</keyword>
<dbReference type="SUPFAM" id="SSF52172">
    <property type="entry name" value="CheY-like"/>
    <property type="match status" value="1"/>
</dbReference>
<evidence type="ECO:0000256" key="1">
    <source>
        <dbReference type="ARBA" id="ARBA00005820"/>
    </source>
</evidence>
<keyword evidence="6" id="KW-0597">Phosphoprotein</keyword>
<dbReference type="Gene3D" id="1.25.40.10">
    <property type="entry name" value="Tetratricopeptide repeat domain"/>
    <property type="match status" value="1"/>
</dbReference>
<evidence type="ECO:0000313" key="8">
    <source>
        <dbReference type="EMBL" id="MFB9753491.1"/>
    </source>
</evidence>
<accession>A0ABV5VZ56</accession>
<sequence length="379" mass="43687">MKAILIDDEKPALLQLERLLSADGRIRVDGAYTNARAGLEHLRADEADVDLVFLDIDMPGMNGLQAAEYIAEINREIRIVFTTAYSEYAIEAFELNAIDYVLKPIQPARLAKTIERFQPIGSSLPRKDRPQQPDTPNVFAFRRLGLADGGDSGRKVKWRTLKAQELFAYMMHQKGQWVDKDHLLHTLWPDMEASKGITHLHTTIYQVRKVLKDWGGPAAIEYSHESYRLSGEYILTDVELFERKLASVDDISFSNYNRCESAVSLYRGDYLEEHDYIWAQPKKLELQHRYAAIVMGMAEFDMNAGHEREALNKLRGLQEKEPYMEELYRLMMSIYARLEDYGALRSCYENFTHLLRTELGGEPDEKTKRLVEKLLSSRG</sequence>
<dbReference type="InterPro" id="IPR051677">
    <property type="entry name" value="AfsR-DnrI-RedD_regulator"/>
</dbReference>
<dbReference type="RefSeq" id="WP_344901256.1">
    <property type="nucleotide sequence ID" value="NZ_BAAAYO010000001.1"/>
</dbReference>
<dbReference type="InterPro" id="IPR036388">
    <property type="entry name" value="WH-like_DNA-bd_sf"/>
</dbReference>
<dbReference type="SMART" id="SM00448">
    <property type="entry name" value="REC"/>
    <property type="match status" value="1"/>
</dbReference>
<evidence type="ECO:0000256" key="4">
    <source>
        <dbReference type="ARBA" id="ARBA00023125"/>
    </source>
</evidence>
<dbReference type="InterPro" id="IPR011990">
    <property type="entry name" value="TPR-like_helical_dom_sf"/>
</dbReference>
<evidence type="ECO:0000256" key="6">
    <source>
        <dbReference type="PROSITE-ProRule" id="PRU00169"/>
    </source>
</evidence>
<keyword evidence="5" id="KW-0804">Transcription</keyword>
<protein>
    <submittedName>
        <fullName evidence="8">Response regulator</fullName>
    </submittedName>
</protein>
<comment type="caution">
    <text evidence="8">The sequence shown here is derived from an EMBL/GenBank/DDBJ whole genome shotgun (WGS) entry which is preliminary data.</text>
</comment>
<dbReference type="InterPro" id="IPR001789">
    <property type="entry name" value="Sig_transdc_resp-reg_receiver"/>
</dbReference>
<evidence type="ECO:0000259" key="7">
    <source>
        <dbReference type="PROSITE" id="PS50110"/>
    </source>
</evidence>
<reference evidence="8 9" key="1">
    <citation type="submission" date="2024-09" db="EMBL/GenBank/DDBJ databases">
        <authorList>
            <person name="Sun Q."/>
            <person name="Mori K."/>
        </authorList>
    </citation>
    <scope>NUCLEOTIDE SEQUENCE [LARGE SCALE GENOMIC DNA]</scope>
    <source>
        <strain evidence="8 9">JCM 12520</strain>
    </source>
</reference>
<organism evidence="8 9">
    <name type="scientific">Paenibacillus hodogayensis</name>
    <dbReference type="NCBI Taxonomy" id="279208"/>
    <lineage>
        <taxon>Bacteria</taxon>
        <taxon>Bacillati</taxon>
        <taxon>Bacillota</taxon>
        <taxon>Bacilli</taxon>
        <taxon>Bacillales</taxon>
        <taxon>Paenibacillaceae</taxon>
        <taxon>Paenibacillus</taxon>
    </lineage>
</organism>
<evidence type="ECO:0000256" key="2">
    <source>
        <dbReference type="ARBA" id="ARBA00023012"/>
    </source>
</evidence>
<dbReference type="EMBL" id="JBHMAG010000012">
    <property type="protein sequence ID" value="MFB9753491.1"/>
    <property type="molecule type" value="Genomic_DNA"/>
</dbReference>
<evidence type="ECO:0000256" key="5">
    <source>
        <dbReference type="ARBA" id="ARBA00023163"/>
    </source>
</evidence>
<dbReference type="InterPro" id="IPR011006">
    <property type="entry name" value="CheY-like_superfamily"/>
</dbReference>
<dbReference type="InterPro" id="IPR001867">
    <property type="entry name" value="OmpR/PhoB-type_DNA-bd"/>
</dbReference>